<accession>A0ABT9UUI4</accession>
<comment type="caution">
    <text evidence="2">The sequence shown here is derived from an EMBL/GenBank/DDBJ whole genome shotgun (WGS) entry which is preliminary data.</text>
</comment>
<protein>
    <recommendedName>
        <fullName evidence="4">ABC-2 family transporter protein</fullName>
    </recommendedName>
</protein>
<keyword evidence="3" id="KW-1185">Reference proteome</keyword>
<feature type="transmembrane region" description="Helical" evidence="1">
    <location>
        <begin position="162"/>
        <end position="185"/>
    </location>
</feature>
<evidence type="ECO:0000313" key="2">
    <source>
        <dbReference type="EMBL" id="MDQ0149987.1"/>
    </source>
</evidence>
<keyword evidence="1" id="KW-0812">Transmembrane</keyword>
<dbReference type="Pfam" id="PF13346">
    <property type="entry name" value="ABC2_membrane_5"/>
    <property type="match status" value="1"/>
</dbReference>
<feature type="transmembrane region" description="Helical" evidence="1">
    <location>
        <begin position="50"/>
        <end position="68"/>
    </location>
</feature>
<feature type="transmembrane region" description="Helical" evidence="1">
    <location>
        <begin position="197"/>
        <end position="218"/>
    </location>
</feature>
<dbReference type="RefSeq" id="WP_307486216.1">
    <property type="nucleotide sequence ID" value="NZ_JAUSUF010000006.1"/>
</dbReference>
<sequence>MIKLVLNDIKIQRKIYIIYFICLFIFGGCFFIEFNNKNILDIELYEKFNIYYFIYILFFLTCSINYIIAKSLGKRNNLNFLFRSLPIKQEEIVISKSITPIVIFIIYEIPNVLFQIIYSHYANINIIVGISGILVTFILFYITSLVNLYVNLLNPESRMAYYIRMIPILIIIVIMNVINSIYKYLEEFTLNLENLNVVLIFISLFTILGVLLLLKFVLKKYKSIEL</sequence>
<keyword evidence="1" id="KW-1133">Transmembrane helix</keyword>
<dbReference type="PROSITE" id="PS51257">
    <property type="entry name" value="PROKAR_LIPOPROTEIN"/>
    <property type="match status" value="1"/>
</dbReference>
<dbReference type="Proteomes" id="UP001228504">
    <property type="component" value="Unassembled WGS sequence"/>
</dbReference>
<dbReference type="EMBL" id="JAUSUF010000006">
    <property type="protein sequence ID" value="MDQ0149987.1"/>
    <property type="molecule type" value="Genomic_DNA"/>
</dbReference>
<feature type="transmembrane region" description="Helical" evidence="1">
    <location>
        <begin position="124"/>
        <end position="150"/>
    </location>
</feature>
<proteinExistence type="predicted"/>
<keyword evidence="1" id="KW-0472">Membrane</keyword>
<evidence type="ECO:0000313" key="3">
    <source>
        <dbReference type="Proteomes" id="UP001228504"/>
    </source>
</evidence>
<evidence type="ECO:0008006" key="4">
    <source>
        <dbReference type="Google" id="ProtNLM"/>
    </source>
</evidence>
<feature type="transmembrane region" description="Helical" evidence="1">
    <location>
        <begin position="16"/>
        <end position="34"/>
    </location>
</feature>
<name>A0ABT9UUI4_9FIRM</name>
<evidence type="ECO:0000256" key="1">
    <source>
        <dbReference type="SAM" id="Phobius"/>
    </source>
</evidence>
<dbReference type="InterPro" id="IPR025699">
    <property type="entry name" value="ABC2_memb-like"/>
</dbReference>
<organism evidence="2 3">
    <name type="scientific">Eubacterium multiforme</name>
    <dbReference type="NCBI Taxonomy" id="83339"/>
    <lineage>
        <taxon>Bacteria</taxon>
        <taxon>Bacillati</taxon>
        <taxon>Bacillota</taxon>
        <taxon>Clostridia</taxon>
        <taxon>Eubacteriales</taxon>
        <taxon>Eubacteriaceae</taxon>
        <taxon>Eubacterium</taxon>
    </lineage>
</organism>
<reference evidence="2 3" key="1">
    <citation type="submission" date="2023-07" db="EMBL/GenBank/DDBJ databases">
        <title>Genomic Encyclopedia of Type Strains, Phase IV (KMG-IV): sequencing the most valuable type-strain genomes for metagenomic binning, comparative biology and taxonomic classification.</title>
        <authorList>
            <person name="Goeker M."/>
        </authorList>
    </citation>
    <scope>NUCLEOTIDE SEQUENCE [LARGE SCALE GENOMIC DNA]</scope>
    <source>
        <strain evidence="2 3">DSM 20694</strain>
    </source>
</reference>
<feature type="transmembrane region" description="Helical" evidence="1">
    <location>
        <begin position="98"/>
        <end position="118"/>
    </location>
</feature>
<gene>
    <name evidence="2" type="ORF">J2S18_001923</name>
</gene>